<dbReference type="Pfam" id="PF00274">
    <property type="entry name" value="Glycolytic"/>
    <property type="match status" value="1"/>
</dbReference>
<comment type="catalytic activity">
    <reaction evidence="1">
        <text>beta-D-fructose 1,6-bisphosphate = D-glyceraldehyde 3-phosphate + dihydroxyacetone phosphate</text>
        <dbReference type="Rhea" id="RHEA:14729"/>
        <dbReference type="ChEBI" id="CHEBI:32966"/>
        <dbReference type="ChEBI" id="CHEBI:57642"/>
        <dbReference type="ChEBI" id="CHEBI:59776"/>
        <dbReference type="EC" id="4.1.2.13"/>
    </reaction>
</comment>
<reference evidence="9" key="1">
    <citation type="submission" date="2021-05" db="EMBL/GenBank/DDBJ databases">
        <authorList>
            <person name="Pietrasiak N."/>
            <person name="Ward R."/>
            <person name="Stajich J.E."/>
            <person name="Kurbessoian T."/>
        </authorList>
    </citation>
    <scope>NUCLEOTIDE SEQUENCE</scope>
    <source>
        <strain evidence="9">GSE-TBD4-15B</strain>
    </source>
</reference>
<protein>
    <recommendedName>
        <fullName evidence="8">Probable fructose-bisphosphate aldolase class 1</fullName>
        <ecNumber evidence="4">4.1.2.13</ecNumber>
    </recommendedName>
    <alternativeName>
        <fullName evidence="7">Fructose-bisphosphate aldolase class I</fullName>
    </alternativeName>
</protein>
<evidence type="ECO:0000313" key="9">
    <source>
        <dbReference type="EMBL" id="MBW4467161.1"/>
    </source>
</evidence>
<keyword evidence="6 9" id="KW-0456">Lyase</keyword>
<evidence type="ECO:0000256" key="6">
    <source>
        <dbReference type="ARBA" id="ARBA00023239"/>
    </source>
</evidence>
<evidence type="ECO:0000256" key="8">
    <source>
        <dbReference type="ARBA" id="ARBA00072515"/>
    </source>
</evidence>
<dbReference type="GO" id="GO:0004332">
    <property type="term" value="F:fructose-bisphosphate aldolase activity"/>
    <property type="evidence" value="ECO:0007669"/>
    <property type="project" value="UniProtKB-EC"/>
</dbReference>
<gene>
    <name evidence="9" type="ORF">KME07_17180</name>
</gene>
<dbReference type="EMBL" id="JAHHHV010000074">
    <property type="protein sequence ID" value="MBW4467161.1"/>
    <property type="molecule type" value="Genomic_DNA"/>
</dbReference>
<dbReference type="CDD" id="cd00948">
    <property type="entry name" value="FBP_aldolase_I_a"/>
    <property type="match status" value="1"/>
</dbReference>
<evidence type="ECO:0000256" key="4">
    <source>
        <dbReference type="ARBA" id="ARBA00013068"/>
    </source>
</evidence>
<name>A0A951U642_9CYAN</name>
<evidence type="ECO:0000256" key="7">
    <source>
        <dbReference type="ARBA" id="ARBA00029799"/>
    </source>
</evidence>
<dbReference type="GO" id="GO:0006096">
    <property type="term" value="P:glycolytic process"/>
    <property type="evidence" value="ECO:0007669"/>
    <property type="project" value="UniProtKB-KW"/>
</dbReference>
<comment type="caution">
    <text evidence="9">The sequence shown here is derived from an EMBL/GenBank/DDBJ whole genome shotgun (WGS) entry which is preliminary data.</text>
</comment>
<dbReference type="NCBIfam" id="NF033379">
    <property type="entry name" value="FrucBisAld_I"/>
    <property type="match status" value="1"/>
</dbReference>
<reference evidence="9" key="2">
    <citation type="journal article" date="2022" name="Microbiol. Resour. Announc.">
        <title>Metagenome Sequencing to Explore Phylogenomics of Terrestrial Cyanobacteria.</title>
        <authorList>
            <person name="Ward R.D."/>
            <person name="Stajich J.E."/>
            <person name="Johansen J.R."/>
            <person name="Huntemann M."/>
            <person name="Clum A."/>
            <person name="Foster B."/>
            <person name="Foster B."/>
            <person name="Roux S."/>
            <person name="Palaniappan K."/>
            <person name="Varghese N."/>
            <person name="Mukherjee S."/>
            <person name="Reddy T.B.K."/>
            <person name="Daum C."/>
            <person name="Copeland A."/>
            <person name="Chen I.A."/>
            <person name="Ivanova N.N."/>
            <person name="Kyrpides N.C."/>
            <person name="Shapiro N."/>
            <person name="Eloe-Fadrosh E.A."/>
            <person name="Pietrasiak N."/>
        </authorList>
    </citation>
    <scope>NUCLEOTIDE SEQUENCE</scope>
    <source>
        <strain evidence="9">GSE-TBD4-15B</strain>
    </source>
</reference>
<dbReference type="InterPro" id="IPR000741">
    <property type="entry name" value="FBA_I"/>
</dbReference>
<evidence type="ECO:0000256" key="5">
    <source>
        <dbReference type="ARBA" id="ARBA00023152"/>
    </source>
</evidence>
<dbReference type="Gene3D" id="3.20.20.70">
    <property type="entry name" value="Aldolase class I"/>
    <property type="match status" value="1"/>
</dbReference>
<comment type="pathway">
    <text evidence="2">Carbohydrate degradation; glycolysis; D-glyceraldehyde 3-phosphate and glycerone phosphate from D-glucose: step 4/4.</text>
</comment>
<dbReference type="InterPro" id="IPR013785">
    <property type="entry name" value="Aldolase_TIM"/>
</dbReference>
<dbReference type="Proteomes" id="UP000707356">
    <property type="component" value="Unassembled WGS sequence"/>
</dbReference>
<dbReference type="PANTHER" id="PTHR11627">
    <property type="entry name" value="FRUCTOSE-BISPHOSPHATE ALDOLASE"/>
    <property type="match status" value="1"/>
</dbReference>
<dbReference type="SUPFAM" id="SSF51569">
    <property type="entry name" value="Aldolase"/>
    <property type="match status" value="1"/>
</dbReference>
<evidence type="ECO:0000256" key="3">
    <source>
        <dbReference type="ARBA" id="ARBA00010387"/>
    </source>
</evidence>
<evidence type="ECO:0000313" key="10">
    <source>
        <dbReference type="Proteomes" id="UP000707356"/>
    </source>
</evidence>
<comment type="similarity">
    <text evidence="3">Belongs to the class I fructose-bisphosphate aldolase family.</text>
</comment>
<organism evidence="9 10">
    <name type="scientific">Pegethrix bostrychoides GSE-TBD4-15B</name>
    <dbReference type="NCBI Taxonomy" id="2839662"/>
    <lineage>
        <taxon>Bacteria</taxon>
        <taxon>Bacillati</taxon>
        <taxon>Cyanobacteriota</taxon>
        <taxon>Cyanophyceae</taxon>
        <taxon>Oculatellales</taxon>
        <taxon>Oculatellaceae</taxon>
        <taxon>Pegethrix</taxon>
    </lineage>
</organism>
<evidence type="ECO:0000256" key="2">
    <source>
        <dbReference type="ARBA" id="ARBA00004714"/>
    </source>
</evidence>
<evidence type="ECO:0000256" key="1">
    <source>
        <dbReference type="ARBA" id="ARBA00000441"/>
    </source>
</evidence>
<keyword evidence="5" id="KW-0324">Glycolysis</keyword>
<accession>A0A951U642</accession>
<sequence length="347" mass="37926">MSSYAEELRATAQAMMAPGKGILAMDESHSTCNQRFEKLGIPTTEERRRAYRELILTTPKLSDFISGAILYDETIRQSSQAGLPFTQMMQAAGLIIGIKVDTGAKDLAACAGEKVTEGLDGLRERIAEYYQMGARFAKWRAVITIGSQMPSLTCLEANAHALARYAALCQEGGLVPIVEPEVLIDGNHSIQRCDEVTDQTLQVVFSQLRLQKVALDQMVLKPSMVISGQDCAQPASVEQVAEFTVNCLRRNVPATVPGIAFLSGGQSNLQASQHLNLINAQYADRLPWRVTFSYARAIQQTALEHWAGNDAQIPAAQQLLYHRAKLNGAASLGQYSAEMEQQQPVLA</sequence>
<dbReference type="EC" id="4.1.2.13" evidence="4"/>
<dbReference type="FunFam" id="3.20.20.70:FF:000140">
    <property type="entry name" value="Fructose-bisphosphate aldolase"/>
    <property type="match status" value="1"/>
</dbReference>
<dbReference type="AlphaFoldDB" id="A0A951U642"/>
<proteinExistence type="inferred from homology"/>